<dbReference type="KEGG" id="nli:G3M70_03390"/>
<proteinExistence type="inferred from homology"/>
<feature type="coiled-coil region" evidence="3">
    <location>
        <begin position="42"/>
        <end position="95"/>
    </location>
</feature>
<dbReference type="PANTHER" id="PTHR36582:SF2">
    <property type="entry name" value="ANTITOXIN PARD"/>
    <property type="match status" value="1"/>
</dbReference>
<dbReference type="Proteomes" id="UP000594688">
    <property type="component" value="Chromosome"/>
</dbReference>
<dbReference type="InterPro" id="IPR022789">
    <property type="entry name" value="ParD"/>
</dbReference>
<dbReference type="InterPro" id="IPR010985">
    <property type="entry name" value="Ribbon_hlx_hlx"/>
</dbReference>
<comment type="similarity">
    <text evidence="1">Belongs to the ParD antitoxin family.</text>
</comment>
<dbReference type="AlphaFoldDB" id="A0A7T0BV34"/>
<gene>
    <name evidence="4" type="ORF">G3M70_03390</name>
</gene>
<dbReference type="Pfam" id="PF03693">
    <property type="entry name" value="ParD_antitoxin"/>
    <property type="match status" value="1"/>
</dbReference>
<dbReference type="InterPro" id="IPR038296">
    <property type="entry name" value="ParD_sf"/>
</dbReference>
<keyword evidence="3" id="KW-0175">Coiled coil</keyword>
<sequence length="97" mass="11333">MARTDKAEKISITLPSEMLNEIKEQVKAGHYGSTSEVIREAMRLWQRQEEEHQERIASIRKRLKHSAKSGKQVPIKDAFGEIEKHHKKRMNAQNEKL</sequence>
<dbReference type="NCBIfam" id="TIGR02606">
    <property type="entry name" value="antidote_CC2985"/>
    <property type="match status" value="1"/>
</dbReference>
<evidence type="ECO:0000256" key="1">
    <source>
        <dbReference type="ARBA" id="ARBA00008580"/>
    </source>
</evidence>
<protein>
    <submittedName>
        <fullName evidence="4">Type II toxin-antitoxin system ParD family antitoxin</fullName>
    </submittedName>
</protein>
<accession>A0A7T0BV34</accession>
<dbReference type="EMBL" id="CP048685">
    <property type="protein sequence ID" value="QPJ60982.1"/>
    <property type="molecule type" value="Genomic_DNA"/>
</dbReference>
<reference evidence="4 5" key="1">
    <citation type="submission" date="2020-02" db="EMBL/GenBank/DDBJ databases">
        <title>Genomic and physiological characterization of two novel Nitrospinaceae genera.</title>
        <authorList>
            <person name="Mueller A.J."/>
            <person name="Jung M.-Y."/>
            <person name="Strachan C.R."/>
            <person name="Herbold C.W."/>
            <person name="Kirkegaard R.H."/>
            <person name="Daims H."/>
        </authorList>
    </citation>
    <scope>NUCLEOTIDE SEQUENCE [LARGE SCALE GENOMIC DNA]</scope>
    <source>
        <strain evidence="4">EB</strain>
    </source>
</reference>
<evidence type="ECO:0000313" key="5">
    <source>
        <dbReference type="Proteomes" id="UP000594688"/>
    </source>
</evidence>
<evidence type="ECO:0000256" key="2">
    <source>
        <dbReference type="ARBA" id="ARBA00022649"/>
    </source>
</evidence>
<name>A0A7T0BV34_9BACT</name>
<dbReference type="SUPFAM" id="SSF47598">
    <property type="entry name" value="Ribbon-helix-helix"/>
    <property type="match status" value="1"/>
</dbReference>
<organism evidence="4 5">
    <name type="scientific">Candidatus Nitronauta litoralis</name>
    <dbReference type="NCBI Taxonomy" id="2705533"/>
    <lineage>
        <taxon>Bacteria</taxon>
        <taxon>Pseudomonadati</taxon>
        <taxon>Nitrospinota/Tectimicrobiota group</taxon>
        <taxon>Nitrospinota</taxon>
        <taxon>Nitrospinia</taxon>
        <taxon>Nitrospinales</taxon>
        <taxon>Nitrospinaceae</taxon>
        <taxon>Candidatus Nitronauta</taxon>
    </lineage>
</organism>
<dbReference type="Gene3D" id="6.10.10.120">
    <property type="entry name" value="Antitoxin ParD1-like"/>
    <property type="match status" value="1"/>
</dbReference>
<evidence type="ECO:0000256" key="3">
    <source>
        <dbReference type="SAM" id="Coils"/>
    </source>
</evidence>
<dbReference type="PANTHER" id="PTHR36582">
    <property type="entry name" value="ANTITOXIN PARD"/>
    <property type="match status" value="1"/>
</dbReference>
<dbReference type="GO" id="GO:0006355">
    <property type="term" value="P:regulation of DNA-templated transcription"/>
    <property type="evidence" value="ECO:0007669"/>
    <property type="project" value="InterPro"/>
</dbReference>
<evidence type="ECO:0000313" key="4">
    <source>
        <dbReference type="EMBL" id="QPJ60982.1"/>
    </source>
</evidence>
<dbReference type="CDD" id="cd22231">
    <property type="entry name" value="RHH_NikR_HicB-like"/>
    <property type="match status" value="1"/>
</dbReference>
<keyword evidence="2" id="KW-1277">Toxin-antitoxin system</keyword>